<dbReference type="Gene3D" id="3.30.565.10">
    <property type="entry name" value="Histidine kinase-like ATPase, C-terminal domain"/>
    <property type="match status" value="1"/>
</dbReference>
<protein>
    <submittedName>
        <fullName evidence="14">Sensor histidine kinase</fullName>
    </submittedName>
</protein>
<evidence type="ECO:0000256" key="9">
    <source>
        <dbReference type="ARBA" id="ARBA00022989"/>
    </source>
</evidence>
<dbReference type="CDD" id="cd06225">
    <property type="entry name" value="HAMP"/>
    <property type="match status" value="1"/>
</dbReference>
<dbReference type="PANTHER" id="PTHR34220">
    <property type="entry name" value="SENSOR HISTIDINE KINASE YPDA"/>
    <property type="match status" value="1"/>
</dbReference>
<dbReference type="InterPro" id="IPR010559">
    <property type="entry name" value="Sig_transdc_His_kin_internal"/>
</dbReference>
<evidence type="ECO:0000256" key="10">
    <source>
        <dbReference type="ARBA" id="ARBA00023012"/>
    </source>
</evidence>
<dbReference type="AlphaFoldDB" id="A0A9J6Z8X2"/>
<keyword evidence="9 12" id="KW-1133">Transmembrane helix</keyword>
<feature type="transmembrane region" description="Helical" evidence="12">
    <location>
        <begin position="307"/>
        <end position="332"/>
    </location>
</feature>
<dbReference type="Pfam" id="PF00672">
    <property type="entry name" value="HAMP"/>
    <property type="match status" value="1"/>
</dbReference>
<organism evidence="14 15">
    <name type="scientific">Candidatus Pristimantibacillus lignocellulolyticus</name>
    <dbReference type="NCBI Taxonomy" id="2994561"/>
    <lineage>
        <taxon>Bacteria</taxon>
        <taxon>Bacillati</taxon>
        <taxon>Bacillota</taxon>
        <taxon>Bacilli</taxon>
        <taxon>Bacillales</taxon>
        <taxon>Paenibacillaceae</taxon>
        <taxon>Candidatus Pristimantibacillus</taxon>
    </lineage>
</organism>
<accession>A0A9J6Z8X2</accession>
<keyword evidence="11 12" id="KW-0472">Membrane</keyword>
<evidence type="ECO:0000256" key="3">
    <source>
        <dbReference type="ARBA" id="ARBA00022553"/>
    </source>
</evidence>
<dbReference type="KEGG" id="plig:NAG76_11175"/>
<dbReference type="PROSITE" id="PS50885">
    <property type="entry name" value="HAMP"/>
    <property type="match status" value="1"/>
</dbReference>
<dbReference type="InterPro" id="IPR003660">
    <property type="entry name" value="HAMP_dom"/>
</dbReference>
<evidence type="ECO:0000256" key="11">
    <source>
        <dbReference type="ARBA" id="ARBA00023136"/>
    </source>
</evidence>
<keyword evidence="10" id="KW-0902">Two-component regulatory system</keyword>
<dbReference type="Pfam" id="PF02518">
    <property type="entry name" value="HATPase_c"/>
    <property type="match status" value="1"/>
</dbReference>
<evidence type="ECO:0000259" key="13">
    <source>
        <dbReference type="PROSITE" id="PS50885"/>
    </source>
</evidence>
<dbReference type="Gene3D" id="1.10.8.500">
    <property type="entry name" value="HAMP domain in histidine kinase"/>
    <property type="match status" value="1"/>
</dbReference>
<dbReference type="PANTHER" id="PTHR34220:SF11">
    <property type="entry name" value="SENSOR PROTEIN KINASE HPTS"/>
    <property type="match status" value="1"/>
</dbReference>
<keyword evidence="2" id="KW-1003">Cell membrane</keyword>
<evidence type="ECO:0000256" key="4">
    <source>
        <dbReference type="ARBA" id="ARBA00022679"/>
    </source>
</evidence>
<dbReference type="InterPro" id="IPR036890">
    <property type="entry name" value="HATPase_C_sf"/>
</dbReference>
<dbReference type="Gene3D" id="3.30.450.20">
    <property type="entry name" value="PAS domain"/>
    <property type="match status" value="1"/>
</dbReference>
<dbReference type="SUPFAM" id="SSF55874">
    <property type="entry name" value="ATPase domain of HSP90 chaperone/DNA topoisomerase II/histidine kinase"/>
    <property type="match status" value="1"/>
</dbReference>
<sequence>MTQSKIKINRPYPMRWKLFLWIAPFFLVTIAITGGFSYFIASKLVLNNVGQAQYNLAKTSLDQFDYIAQDAIDFSNYLFLSMHTQQLLATENDPVVRKDLFSSLSTLMVTRHSMQSVILYTLDPNNHQKPFAINHAGIASAIPFERFANSTLYQQTLEADGKPVWTLMRAHETVFDGDRQTKIVLSKVVKDSNTLVPKGIVLLGFNESKLREQYMKTVGKDNQIYVIDQNGLILSASNQEWQHKNATELPFIDGYEALLHNEKLTHIDNKQWIVSHSSSGLTGWHVLVVQEKQQLLTELKQIQTSTVLIMLACFVVSLIITWIAASLITNPLKKLLRSMRRLQNGDFSQRVDFSGQDEIGRLGEGYNNMVIRIKDLIDEVYAMQLKQRNAELKTLQAQIHPHFLYNTLDMICWTAQQRGQKDISELVYSLSNLFRLSLSEGRDFITLDEELELIRSYLFLQKQRFKDRLHFEIHVPDDALALHVPKLLLQPLIENAVIHGIEPLHEHGFIQVTIQYSNHQLHIEVMDNGVGIQQERLYEINQALLQHSNLHRDQNSSSFFALTNVKERLIIIYGSEILFHITSTEGKGTLVSMTFPISEGGIHCG</sequence>
<evidence type="ECO:0000256" key="6">
    <source>
        <dbReference type="ARBA" id="ARBA00022741"/>
    </source>
</evidence>
<dbReference type="CDD" id="cd18774">
    <property type="entry name" value="PDC2_HK_sensor"/>
    <property type="match status" value="1"/>
</dbReference>
<keyword evidence="8" id="KW-0067">ATP-binding</keyword>
<keyword evidence="6" id="KW-0547">Nucleotide-binding</keyword>
<evidence type="ECO:0000256" key="1">
    <source>
        <dbReference type="ARBA" id="ARBA00004651"/>
    </source>
</evidence>
<gene>
    <name evidence="14" type="ORF">NAG76_11175</name>
</gene>
<dbReference type="SMART" id="SM00304">
    <property type="entry name" value="HAMP"/>
    <property type="match status" value="1"/>
</dbReference>
<evidence type="ECO:0000256" key="5">
    <source>
        <dbReference type="ARBA" id="ARBA00022692"/>
    </source>
</evidence>
<dbReference type="InterPro" id="IPR003594">
    <property type="entry name" value="HATPase_dom"/>
</dbReference>
<feature type="transmembrane region" description="Helical" evidence="12">
    <location>
        <begin position="20"/>
        <end position="41"/>
    </location>
</feature>
<dbReference type="SUPFAM" id="SSF158472">
    <property type="entry name" value="HAMP domain-like"/>
    <property type="match status" value="1"/>
</dbReference>
<evidence type="ECO:0000256" key="12">
    <source>
        <dbReference type="SAM" id="Phobius"/>
    </source>
</evidence>
<keyword evidence="4" id="KW-0808">Transferase</keyword>
<keyword evidence="5 12" id="KW-0812">Transmembrane</keyword>
<name>A0A9J6Z8X2_9BACL</name>
<evidence type="ECO:0000256" key="8">
    <source>
        <dbReference type="ARBA" id="ARBA00022840"/>
    </source>
</evidence>
<keyword evidence="3" id="KW-0597">Phosphoprotein</keyword>
<feature type="domain" description="HAMP" evidence="13">
    <location>
        <begin position="326"/>
        <end position="378"/>
    </location>
</feature>
<proteinExistence type="predicted"/>
<comment type="subcellular location">
    <subcellularLocation>
        <location evidence="1">Cell membrane</location>
        <topology evidence="1">Multi-pass membrane protein</topology>
    </subcellularLocation>
</comment>
<evidence type="ECO:0000256" key="2">
    <source>
        <dbReference type="ARBA" id="ARBA00022475"/>
    </source>
</evidence>
<evidence type="ECO:0000313" key="15">
    <source>
        <dbReference type="Proteomes" id="UP001056756"/>
    </source>
</evidence>
<reference evidence="14" key="1">
    <citation type="submission" date="2022-05" db="EMBL/GenBank/DDBJ databases">
        <title>Novel bacterial taxa in a minimal lignocellulolytic consortium and its capacity to transform plastics disclosed by genome-resolved metagenomics.</title>
        <authorList>
            <person name="Rodriguez C.A.D."/>
            <person name="Diaz-Garcia L."/>
            <person name="Herrera K."/>
            <person name="Tarazona N.A."/>
            <person name="Sproer C."/>
            <person name="Overmann J."/>
            <person name="Jimenez D.J."/>
        </authorList>
    </citation>
    <scope>NUCLEOTIDE SEQUENCE</scope>
    <source>
        <strain evidence="14">MAG5</strain>
    </source>
</reference>
<dbReference type="GO" id="GO:0000155">
    <property type="term" value="F:phosphorelay sensor kinase activity"/>
    <property type="evidence" value="ECO:0007669"/>
    <property type="project" value="InterPro"/>
</dbReference>
<evidence type="ECO:0000256" key="7">
    <source>
        <dbReference type="ARBA" id="ARBA00022777"/>
    </source>
</evidence>
<dbReference type="EMBL" id="CP097899">
    <property type="protein sequence ID" value="URN92463.1"/>
    <property type="molecule type" value="Genomic_DNA"/>
</dbReference>
<evidence type="ECO:0000313" key="14">
    <source>
        <dbReference type="EMBL" id="URN92463.1"/>
    </source>
</evidence>
<dbReference type="InterPro" id="IPR050640">
    <property type="entry name" value="Bact_2-comp_sensor_kinase"/>
</dbReference>
<dbReference type="Pfam" id="PF06580">
    <property type="entry name" value="His_kinase"/>
    <property type="match status" value="1"/>
</dbReference>
<keyword evidence="7 14" id="KW-0418">Kinase</keyword>
<dbReference type="GO" id="GO:0005524">
    <property type="term" value="F:ATP binding"/>
    <property type="evidence" value="ECO:0007669"/>
    <property type="project" value="UniProtKB-KW"/>
</dbReference>
<dbReference type="GO" id="GO:0005886">
    <property type="term" value="C:plasma membrane"/>
    <property type="evidence" value="ECO:0007669"/>
    <property type="project" value="UniProtKB-SubCell"/>
</dbReference>
<dbReference type="Proteomes" id="UP001056756">
    <property type="component" value="Chromosome"/>
</dbReference>